<feature type="domain" description="ABC transmembrane type-1" evidence="8">
    <location>
        <begin position="53"/>
        <end position="237"/>
    </location>
</feature>
<keyword evidence="6 7" id="KW-0472">Membrane</keyword>
<dbReference type="SUPFAM" id="SSF161098">
    <property type="entry name" value="MetI-like"/>
    <property type="match status" value="1"/>
</dbReference>
<dbReference type="PROSITE" id="PS50928">
    <property type="entry name" value="ABC_TM1"/>
    <property type="match status" value="1"/>
</dbReference>
<dbReference type="STRING" id="1801.BRW64_24300"/>
<dbReference type="InterPro" id="IPR000515">
    <property type="entry name" value="MetI-like"/>
</dbReference>
<dbReference type="Proteomes" id="UP000191039">
    <property type="component" value="Unassembled WGS sequence"/>
</dbReference>
<dbReference type="InterPro" id="IPR035906">
    <property type="entry name" value="MetI-like_sf"/>
</dbReference>
<evidence type="ECO:0000313" key="10">
    <source>
        <dbReference type="EMBL" id="PEG53119.1"/>
    </source>
</evidence>
<feature type="transmembrane region" description="Helical" evidence="7">
    <location>
        <begin position="94"/>
        <end position="111"/>
    </location>
</feature>
<dbReference type="PANTHER" id="PTHR30151">
    <property type="entry name" value="ALKANE SULFONATE ABC TRANSPORTER-RELATED, MEMBRANE SUBUNIT"/>
    <property type="match status" value="1"/>
</dbReference>
<feature type="transmembrane region" description="Helical" evidence="7">
    <location>
        <begin position="178"/>
        <end position="199"/>
    </location>
</feature>
<reference evidence="10 12" key="2">
    <citation type="submission" date="2017-10" db="EMBL/GenBank/DDBJ databases">
        <title>The new phylogeny of genus Mycobacterium.</title>
        <authorList>
            <person name="Tortoli E."/>
            <person name="Trovato A."/>
            <person name="Cirillo D.M."/>
        </authorList>
    </citation>
    <scope>NUCLEOTIDE SEQUENCE [LARGE SCALE GENOMIC DNA]</scope>
    <source>
        <strain evidence="10 12">IP141170001</strain>
    </source>
</reference>
<keyword evidence="5 7" id="KW-1133">Transmembrane helix</keyword>
<accession>A0A1Q4H6Q7</accession>
<evidence type="ECO:0000256" key="5">
    <source>
        <dbReference type="ARBA" id="ARBA00022989"/>
    </source>
</evidence>
<keyword evidence="2 7" id="KW-0813">Transport</keyword>
<dbReference type="Pfam" id="PF00528">
    <property type="entry name" value="BPD_transp_1"/>
    <property type="match status" value="1"/>
</dbReference>
<feature type="transmembrane region" description="Helical" evidence="7">
    <location>
        <begin position="150"/>
        <end position="171"/>
    </location>
</feature>
<dbReference type="EMBL" id="MIJD01000104">
    <property type="protein sequence ID" value="OPE54167.1"/>
    <property type="molecule type" value="Genomic_DNA"/>
</dbReference>
<feature type="transmembrane region" description="Helical" evidence="7">
    <location>
        <begin position="211"/>
        <end position="233"/>
    </location>
</feature>
<evidence type="ECO:0000256" key="4">
    <source>
        <dbReference type="ARBA" id="ARBA00022692"/>
    </source>
</evidence>
<evidence type="ECO:0000313" key="12">
    <source>
        <dbReference type="Proteomes" id="UP000220340"/>
    </source>
</evidence>
<dbReference type="AlphaFoldDB" id="A0A1Q4H6Q7"/>
<dbReference type="Proteomes" id="UP000220340">
    <property type="component" value="Unassembled WGS sequence"/>
</dbReference>
<protein>
    <submittedName>
        <fullName evidence="10">ABC transporter permease</fullName>
    </submittedName>
</protein>
<evidence type="ECO:0000256" key="2">
    <source>
        <dbReference type="ARBA" id="ARBA00022448"/>
    </source>
</evidence>
<keyword evidence="4 7" id="KW-0812">Transmembrane</keyword>
<dbReference type="PANTHER" id="PTHR30151:SF38">
    <property type="entry name" value="ALIPHATIC SULFONATES TRANSPORT PERMEASE PROTEIN SSUC-RELATED"/>
    <property type="match status" value="1"/>
</dbReference>
<dbReference type="EMBL" id="PDCR01000023">
    <property type="protein sequence ID" value="PEG53119.1"/>
    <property type="molecule type" value="Genomic_DNA"/>
</dbReference>
<proteinExistence type="inferred from homology"/>
<comment type="caution">
    <text evidence="10">The sequence shown here is derived from an EMBL/GenBank/DDBJ whole genome shotgun (WGS) entry which is preliminary data.</text>
</comment>
<comment type="subcellular location">
    <subcellularLocation>
        <location evidence="1 7">Cell membrane</location>
        <topology evidence="1 7">Multi-pass membrane protein</topology>
    </subcellularLocation>
</comment>
<evidence type="ECO:0000256" key="3">
    <source>
        <dbReference type="ARBA" id="ARBA00022475"/>
    </source>
</evidence>
<dbReference type="GO" id="GO:0005886">
    <property type="term" value="C:plasma membrane"/>
    <property type="evidence" value="ECO:0007669"/>
    <property type="project" value="UniProtKB-SubCell"/>
</dbReference>
<feature type="transmembrane region" description="Helical" evidence="7">
    <location>
        <begin position="37"/>
        <end position="55"/>
    </location>
</feature>
<reference evidence="9 11" key="1">
    <citation type="submission" date="2016-09" db="EMBL/GenBank/DDBJ databases">
        <title>genome sequences of unsequenced Mycobacteria.</title>
        <authorList>
            <person name="Greninger A.L."/>
            <person name="Jerome K.R."/>
            <person name="Mcnair B."/>
            <person name="Wallis C."/>
            <person name="Fang F."/>
        </authorList>
    </citation>
    <scope>NUCLEOTIDE SEQUENCE [LARGE SCALE GENOMIC DNA]</scope>
    <source>
        <strain evidence="9 11">BM1</strain>
    </source>
</reference>
<keyword evidence="3" id="KW-1003">Cell membrane</keyword>
<sequence>MKLLPPALTTAALLVTWELLSLSGVFPPELPPVSTVAAWLLANLTTADLWTVMGLTLMHWGAALTVGIVAGTAIGAAMASIPAVNELLIGTVEFFRPIPVVVYLPIMLLLFGARPQVVVILAAVAATWPVLLQTLYGIKAVDPVTVDTARVYGLTALQRLAWVTVPSALPFFGTGVRIASSITLLAVIAVELIGAVPGLGNTLNTYAANGIYAATYGVIVLTGLLGVLLNAVFERLEHRALRWHPAHRVVTI</sequence>
<evidence type="ECO:0000256" key="1">
    <source>
        <dbReference type="ARBA" id="ARBA00004651"/>
    </source>
</evidence>
<dbReference type="CDD" id="cd06261">
    <property type="entry name" value="TM_PBP2"/>
    <property type="match status" value="1"/>
</dbReference>
<evidence type="ECO:0000256" key="6">
    <source>
        <dbReference type="ARBA" id="ARBA00023136"/>
    </source>
</evidence>
<evidence type="ECO:0000313" key="11">
    <source>
        <dbReference type="Proteomes" id="UP000191039"/>
    </source>
</evidence>
<dbReference type="RefSeq" id="WP_073859029.1">
    <property type="nucleotide sequence ID" value="NZ_BAAATC010000008.1"/>
</dbReference>
<dbReference type="OrthoDB" id="3173654at2"/>
<evidence type="ECO:0000259" key="8">
    <source>
        <dbReference type="PROSITE" id="PS50928"/>
    </source>
</evidence>
<evidence type="ECO:0000313" key="9">
    <source>
        <dbReference type="EMBL" id="OPE54167.1"/>
    </source>
</evidence>
<name>A0A1Q4H6Q7_9MYCO</name>
<feature type="transmembrane region" description="Helical" evidence="7">
    <location>
        <begin position="62"/>
        <end position="82"/>
    </location>
</feature>
<evidence type="ECO:0000256" key="7">
    <source>
        <dbReference type="RuleBase" id="RU363032"/>
    </source>
</evidence>
<dbReference type="Gene3D" id="1.10.3720.10">
    <property type="entry name" value="MetI-like"/>
    <property type="match status" value="1"/>
</dbReference>
<feature type="transmembrane region" description="Helical" evidence="7">
    <location>
        <begin position="118"/>
        <end position="138"/>
    </location>
</feature>
<dbReference type="GO" id="GO:0055085">
    <property type="term" value="P:transmembrane transport"/>
    <property type="evidence" value="ECO:0007669"/>
    <property type="project" value="InterPro"/>
</dbReference>
<gene>
    <name evidence="9" type="ORF">BV510_11830</name>
    <name evidence="10" type="ORF">CRI78_18210</name>
</gene>
<keyword evidence="12" id="KW-1185">Reference proteome</keyword>
<organism evidence="10 12">
    <name type="scientific">Mycolicibacterium diernhoferi</name>
    <dbReference type="NCBI Taxonomy" id="1801"/>
    <lineage>
        <taxon>Bacteria</taxon>
        <taxon>Bacillati</taxon>
        <taxon>Actinomycetota</taxon>
        <taxon>Actinomycetes</taxon>
        <taxon>Mycobacteriales</taxon>
        <taxon>Mycobacteriaceae</taxon>
        <taxon>Mycolicibacterium</taxon>
    </lineage>
</organism>
<comment type="similarity">
    <text evidence="7">Belongs to the binding-protein-dependent transport system permease family.</text>
</comment>